<name>E3CT88_STRVE</name>
<evidence type="ECO:0000313" key="2">
    <source>
        <dbReference type="Proteomes" id="UP000004896"/>
    </source>
</evidence>
<proteinExistence type="predicted"/>
<accession>E3CT88</accession>
<dbReference type="Proteomes" id="UP000004896">
    <property type="component" value="Unassembled WGS sequence"/>
</dbReference>
<reference evidence="1 2" key="1">
    <citation type="submission" date="2010-10" db="EMBL/GenBank/DDBJ databases">
        <authorList>
            <person name="Durkin A.S."/>
            <person name="Madupu R."/>
            <person name="Torralba M."/>
            <person name="Gillis M."/>
            <person name="Methe B."/>
            <person name="Sutton G."/>
            <person name="Nelson K.E."/>
        </authorList>
    </citation>
    <scope>NUCLEOTIDE SEQUENCE [LARGE SCALE GENOMIC DNA]</scope>
    <source>
        <strain evidence="1 2">F0396</strain>
    </source>
</reference>
<comment type="caution">
    <text evidence="1">The sequence shown here is derived from an EMBL/GenBank/DDBJ whole genome shotgun (WGS) entry which is preliminary data.</text>
</comment>
<evidence type="ECO:0000313" key="1">
    <source>
        <dbReference type="EMBL" id="EFQ58500.1"/>
    </source>
</evidence>
<dbReference type="EMBL" id="AEKO01000011">
    <property type="protein sequence ID" value="EFQ58500.1"/>
    <property type="molecule type" value="Genomic_DNA"/>
</dbReference>
<gene>
    <name evidence="1" type="ORF">HMPREF9192_0371</name>
</gene>
<sequence>MEKRCCSCKNFSRFISIILFIELMLQIDCNTKRQMLQVFYKMLLNISHLSTSIPNFLTCSHLNHKRSDFRHNRKNDQHILTFSLFFQ</sequence>
<organism evidence="1 2">
    <name type="scientific">Streptococcus vestibularis F0396</name>
    <dbReference type="NCBI Taxonomy" id="904306"/>
    <lineage>
        <taxon>Bacteria</taxon>
        <taxon>Bacillati</taxon>
        <taxon>Bacillota</taxon>
        <taxon>Bacilli</taxon>
        <taxon>Lactobacillales</taxon>
        <taxon>Streptococcaceae</taxon>
        <taxon>Streptococcus</taxon>
    </lineage>
</organism>
<protein>
    <submittedName>
        <fullName evidence="1">Uncharacterized protein</fullName>
    </submittedName>
</protein>
<dbReference type="AlphaFoldDB" id="E3CT88"/>